<keyword evidence="2" id="KW-0812">Transmembrane</keyword>
<accession>A0A6S6PSV2</accession>
<gene>
    <name evidence="3" type="ORF">AAJCM20276_24160</name>
</gene>
<dbReference type="EMBL" id="AP023326">
    <property type="protein sequence ID" value="BCI67792.1"/>
    <property type="molecule type" value="Genomic_DNA"/>
</dbReference>
<evidence type="ECO:0000313" key="4">
    <source>
        <dbReference type="Proteomes" id="UP000515220"/>
    </source>
</evidence>
<keyword evidence="2" id="KW-1133">Transmembrane helix</keyword>
<evidence type="ECO:0000256" key="2">
    <source>
        <dbReference type="SAM" id="Phobius"/>
    </source>
</evidence>
<sequence>MAENDALFEPSPKKAPEKRPVRKGPTFTPFVIAAVLFVIFWAVLTFAFPDSPDTLPASTILKNTLHSLTHDDVKTEQHQ</sequence>
<evidence type="ECO:0000313" key="3">
    <source>
        <dbReference type="EMBL" id="BCI67792.1"/>
    </source>
</evidence>
<proteinExistence type="predicted"/>
<feature type="transmembrane region" description="Helical" evidence="2">
    <location>
        <begin position="27"/>
        <end position="48"/>
    </location>
</feature>
<name>A0A6S6PSV2_ACEAC</name>
<feature type="region of interest" description="Disordered" evidence="1">
    <location>
        <begin position="1"/>
        <end position="23"/>
    </location>
</feature>
<dbReference type="AlphaFoldDB" id="A0A6S6PSV2"/>
<evidence type="ECO:0000256" key="1">
    <source>
        <dbReference type="SAM" id="MobiDB-lite"/>
    </source>
</evidence>
<dbReference type="Proteomes" id="UP000515220">
    <property type="component" value="Chromosome"/>
</dbReference>
<reference evidence="3 4" key="1">
    <citation type="submission" date="2020-07" db="EMBL/GenBank/DDBJ databases">
        <title>Complete Genome Sequence of an acetic acid bacterium, Acetobacter aceti JCM20276.</title>
        <authorList>
            <person name="Hirose Y."/>
            <person name="Mihara H."/>
        </authorList>
    </citation>
    <scope>NUCLEOTIDE SEQUENCE [LARGE SCALE GENOMIC DNA]</scope>
    <source>
        <strain evidence="3 4">JCM20276</strain>
    </source>
</reference>
<dbReference type="RefSeq" id="WP_099348378.1">
    <property type="nucleotide sequence ID" value="NZ_AP023326.1"/>
</dbReference>
<protein>
    <submittedName>
        <fullName evidence="3">Uncharacterized protein</fullName>
    </submittedName>
</protein>
<organism evidence="3 4">
    <name type="scientific">Acetobacter aceti</name>
    <dbReference type="NCBI Taxonomy" id="435"/>
    <lineage>
        <taxon>Bacteria</taxon>
        <taxon>Pseudomonadati</taxon>
        <taxon>Pseudomonadota</taxon>
        <taxon>Alphaproteobacteria</taxon>
        <taxon>Acetobacterales</taxon>
        <taxon>Acetobacteraceae</taxon>
        <taxon>Acetobacter</taxon>
        <taxon>Acetobacter subgen. Acetobacter</taxon>
    </lineage>
</organism>
<keyword evidence="2" id="KW-0472">Membrane</keyword>